<feature type="region of interest" description="Disordered" evidence="1">
    <location>
        <begin position="1"/>
        <end position="29"/>
    </location>
</feature>
<sequence>MTRDDPFGGEAIGGDAGPGGAARPARRRPVDQAAAHFHNPVHADGDIVAGDKIVHHAAARFAPPVRQLPAAPRDFVGRERELAAMDAALDEVTDEATDAATDGALGSSGRRGSATVVQIHGMAGVGKTSLVLHWAHRNASRFDEHIFLDLHGLSRRNAATPAQALFSLLGDLGLAAGDIPADEARRAGLFRSLVAERRVLVVLDNAADAGQIVPLVPGGPGCLVVVTGRTRLEGLVARFGAVSIPVDPLTTDESCELVVRLLGGERGAREPQAVADLADSCARLPLAIRIATVGLAAGSFDSVAAVVDELTCGGRLDVLALDGDAGLAIRPAFDLSYDGLAPAEQGVFRMLGLLHGYDFGAGSLAALLGVPVPEARRLLRGLVRRHLVEPGTVGRFRLHELLSEYAAERLAREDGAAAGAAARRLLGWYLTR</sequence>
<dbReference type="GO" id="GO:0043531">
    <property type="term" value="F:ADP binding"/>
    <property type="evidence" value="ECO:0007669"/>
    <property type="project" value="InterPro"/>
</dbReference>
<name>A0A846ZBG5_9ACTN</name>
<feature type="domain" description="NB-ARC" evidence="2">
    <location>
        <begin position="112"/>
        <end position="258"/>
    </location>
</feature>
<dbReference type="EMBL" id="JAAXPI010000086">
    <property type="protein sequence ID" value="NKZ08512.1"/>
    <property type="molecule type" value="Genomic_DNA"/>
</dbReference>
<comment type="caution">
    <text evidence="3">The sequence shown here is derived from an EMBL/GenBank/DDBJ whole genome shotgun (WGS) entry which is preliminary data.</text>
</comment>
<dbReference type="InterPro" id="IPR002182">
    <property type="entry name" value="NB-ARC"/>
</dbReference>
<evidence type="ECO:0000259" key="2">
    <source>
        <dbReference type="Pfam" id="PF00931"/>
    </source>
</evidence>
<dbReference type="PANTHER" id="PTHR47691">
    <property type="entry name" value="REGULATOR-RELATED"/>
    <property type="match status" value="1"/>
</dbReference>
<evidence type="ECO:0000313" key="4">
    <source>
        <dbReference type="Proteomes" id="UP000579250"/>
    </source>
</evidence>
<dbReference type="Proteomes" id="UP000579250">
    <property type="component" value="Unassembled WGS sequence"/>
</dbReference>
<gene>
    <name evidence="3" type="ORF">HGB48_32955</name>
</gene>
<protein>
    <recommendedName>
        <fullName evidence="2">NB-ARC domain-containing protein</fullName>
    </recommendedName>
</protein>
<reference evidence="3 4" key="1">
    <citation type="submission" date="2020-04" db="EMBL/GenBank/DDBJ databases">
        <title>MicrobeNet Type strains.</title>
        <authorList>
            <person name="Nicholson A.C."/>
        </authorList>
    </citation>
    <scope>NUCLEOTIDE SEQUENCE [LARGE SCALE GENOMIC DNA]</scope>
    <source>
        <strain evidence="3 4">ATCC BAA-277</strain>
    </source>
</reference>
<dbReference type="PRINTS" id="PR00364">
    <property type="entry name" value="DISEASERSIST"/>
</dbReference>
<dbReference type="Gene3D" id="3.40.50.300">
    <property type="entry name" value="P-loop containing nucleotide triphosphate hydrolases"/>
    <property type="match status" value="1"/>
</dbReference>
<keyword evidence="4" id="KW-1185">Reference proteome</keyword>
<dbReference type="Pfam" id="PF00931">
    <property type="entry name" value="NB-ARC"/>
    <property type="match status" value="1"/>
</dbReference>
<feature type="compositionally biased region" description="Gly residues" evidence="1">
    <location>
        <begin position="10"/>
        <end position="20"/>
    </location>
</feature>
<evidence type="ECO:0000313" key="3">
    <source>
        <dbReference type="EMBL" id="NKZ08512.1"/>
    </source>
</evidence>
<dbReference type="PANTHER" id="PTHR47691:SF3">
    <property type="entry name" value="HTH-TYPE TRANSCRIPTIONAL REGULATOR RV0890C-RELATED"/>
    <property type="match status" value="1"/>
</dbReference>
<dbReference type="AlphaFoldDB" id="A0A846ZBG5"/>
<dbReference type="RefSeq" id="WP_247612373.1">
    <property type="nucleotide sequence ID" value="NZ_JAAXPI010000086.1"/>
</dbReference>
<accession>A0A846ZBG5</accession>
<evidence type="ECO:0000256" key="1">
    <source>
        <dbReference type="SAM" id="MobiDB-lite"/>
    </source>
</evidence>
<dbReference type="InterPro" id="IPR027417">
    <property type="entry name" value="P-loop_NTPase"/>
</dbReference>
<dbReference type="SUPFAM" id="SSF52540">
    <property type="entry name" value="P-loop containing nucleoside triphosphate hydrolases"/>
    <property type="match status" value="1"/>
</dbReference>
<proteinExistence type="predicted"/>
<feature type="non-terminal residue" evidence="3">
    <location>
        <position position="432"/>
    </location>
</feature>
<organism evidence="3 4">
    <name type="scientific">Actinomadura latina</name>
    <dbReference type="NCBI Taxonomy" id="163603"/>
    <lineage>
        <taxon>Bacteria</taxon>
        <taxon>Bacillati</taxon>
        <taxon>Actinomycetota</taxon>
        <taxon>Actinomycetes</taxon>
        <taxon>Streptosporangiales</taxon>
        <taxon>Thermomonosporaceae</taxon>
        <taxon>Actinomadura</taxon>
    </lineage>
</organism>